<name>A0A8J8NAM9_HALGN</name>
<proteinExistence type="predicted"/>
<dbReference type="AlphaFoldDB" id="A0A8J8NAM9"/>
<dbReference type="Proteomes" id="UP000785679">
    <property type="component" value="Unassembled WGS sequence"/>
</dbReference>
<dbReference type="EMBL" id="RRYP01029770">
    <property type="protein sequence ID" value="TNV71497.1"/>
    <property type="molecule type" value="Genomic_DNA"/>
</dbReference>
<sequence length="96" mass="10870">MIIIEDTVEDNHFTSVLHHNIRAKDSEFKSFQIRQCKQEGDFPLSVSVGSVNNQLIPGNFFCKINSFLVLVIITTQSMAREIIMCTVLLIKPSICL</sequence>
<reference evidence="1" key="1">
    <citation type="submission" date="2019-06" db="EMBL/GenBank/DDBJ databases">
        <authorList>
            <person name="Zheng W."/>
        </authorList>
    </citation>
    <scope>NUCLEOTIDE SEQUENCE</scope>
    <source>
        <strain evidence="1">QDHG01</strain>
    </source>
</reference>
<evidence type="ECO:0000313" key="2">
    <source>
        <dbReference type="Proteomes" id="UP000785679"/>
    </source>
</evidence>
<keyword evidence="2" id="KW-1185">Reference proteome</keyword>
<evidence type="ECO:0000313" key="1">
    <source>
        <dbReference type="EMBL" id="TNV71497.1"/>
    </source>
</evidence>
<organism evidence="1 2">
    <name type="scientific">Halteria grandinella</name>
    <dbReference type="NCBI Taxonomy" id="5974"/>
    <lineage>
        <taxon>Eukaryota</taxon>
        <taxon>Sar</taxon>
        <taxon>Alveolata</taxon>
        <taxon>Ciliophora</taxon>
        <taxon>Intramacronucleata</taxon>
        <taxon>Spirotrichea</taxon>
        <taxon>Stichotrichia</taxon>
        <taxon>Sporadotrichida</taxon>
        <taxon>Halteriidae</taxon>
        <taxon>Halteria</taxon>
    </lineage>
</organism>
<gene>
    <name evidence="1" type="ORF">FGO68_gene9563</name>
</gene>
<comment type="caution">
    <text evidence="1">The sequence shown here is derived from an EMBL/GenBank/DDBJ whole genome shotgun (WGS) entry which is preliminary data.</text>
</comment>
<protein>
    <submittedName>
        <fullName evidence="1">Uncharacterized protein</fullName>
    </submittedName>
</protein>
<accession>A0A8J8NAM9</accession>